<dbReference type="EMBL" id="AYIP01000024">
    <property type="protein sequence ID" value="ESM24962.1"/>
    <property type="molecule type" value="Genomic_DNA"/>
</dbReference>
<reference evidence="3" key="1">
    <citation type="submission" date="2013-09" db="EMBL/GenBank/DDBJ databases">
        <title>The Genome Sequence of Enterobacter cloacae BWH 31.</title>
        <authorList>
            <consortium name="The Broad Institute Genomics Platform"/>
            <consortium name="The Broad Institute Genome Sequencing Center for Infectious Disease"/>
            <person name="Murphy C."/>
            <person name="Cosimi L."/>
            <person name="Cerqueira G."/>
            <person name="Feldgarden M."/>
            <person name="Hung D."/>
            <person name="Onderdonk A.B."/>
            <person name="Ferraro M.J."/>
            <person name="Hooper D."/>
            <person name="Dekker J."/>
            <person name="O'Brien T."/>
            <person name="Huang S."/>
            <person name="Quan V."/>
            <person name="Ernst C."/>
            <person name="Delaney M."/>
            <person name="DuBois A."/>
            <person name="Young S.K."/>
            <person name="Zeng Q."/>
            <person name="Gargeya S."/>
            <person name="Fitzgerald M."/>
            <person name="Abouelleil A."/>
            <person name="Alvarado L."/>
            <person name="Berlin A.M."/>
            <person name="Chapman S.B."/>
            <person name="Gainer-Dewar J."/>
            <person name="Goldberg J."/>
            <person name="Gnerre S."/>
            <person name="Griggs A."/>
            <person name="Gujja S."/>
            <person name="Hansen M."/>
            <person name="Howarth C."/>
            <person name="Imamovic A."/>
            <person name="Ireland A."/>
            <person name="Larimer J."/>
            <person name="McCowan C."/>
            <person name="Murphy C."/>
            <person name="Pearson M."/>
            <person name="Poon T.W."/>
            <person name="Priest M."/>
            <person name="Roberts A."/>
            <person name="Saif S."/>
            <person name="Shea T."/>
            <person name="Sykes S."/>
            <person name="Wortman J."/>
            <person name="Nusbaum C."/>
            <person name="Birren B."/>
        </authorList>
    </citation>
    <scope>NUCLEOTIDE SEQUENCE [LARGE SCALE GENOMIC DNA]</scope>
    <source>
        <strain evidence="3">BWH 31</strain>
    </source>
</reference>
<name>A0ABC9U472_ENTAS</name>
<feature type="region of interest" description="Disordered" evidence="1">
    <location>
        <begin position="147"/>
        <end position="174"/>
    </location>
</feature>
<evidence type="ECO:0000256" key="1">
    <source>
        <dbReference type="SAM" id="MobiDB-lite"/>
    </source>
</evidence>
<organism evidence="2 3">
    <name type="scientific">Enterobacter asburiae</name>
    <dbReference type="NCBI Taxonomy" id="61645"/>
    <lineage>
        <taxon>Bacteria</taxon>
        <taxon>Pseudomonadati</taxon>
        <taxon>Pseudomonadota</taxon>
        <taxon>Gammaproteobacteria</taxon>
        <taxon>Enterobacterales</taxon>
        <taxon>Enterobacteriaceae</taxon>
        <taxon>Enterobacter</taxon>
        <taxon>Enterobacter cloacae complex</taxon>
    </lineage>
</organism>
<sequence length="174" mass="19366">MEKQQLLYGVKYGDKVHFDFAVRLPVVSDTIEALRATDEACGTTEGAAANMYYRVAVMACAITALGDVPKEEITAELLLNELNDDDFDLIDAQIEAIKKKADGFEQKLTGYRTLVLALGRYGISEQQIGSMTRTELDGYTEALARLHGKKTGQTTTRTTRTVKSQRRKKVGKRR</sequence>
<evidence type="ECO:0000313" key="2">
    <source>
        <dbReference type="EMBL" id="ESM24962.1"/>
    </source>
</evidence>
<comment type="caution">
    <text evidence="2">The sequence shown here is derived from an EMBL/GenBank/DDBJ whole genome shotgun (WGS) entry which is preliminary data.</text>
</comment>
<evidence type="ECO:0008006" key="4">
    <source>
        <dbReference type="Google" id="ProtNLM"/>
    </source>
</evidence>
<dbReference type="AlphaFoldDB" id="A0ABC9U472"/>
<evidence type="ECO:0000313" key="3">
    <source>
        <dbReference type="Proteomes" id="UP000017391"/>
    </source>
</evidence>
<gene>
    <name evidence="2" type="ORF">L402_04963</name>
</gene>
<feature type="compositionally biased region" description="Low complexity" evidence="1">
    <location>
        <begin position="151"/>
        <end position="162"/>
    </location>
</feature>
<proteinExistence type="predicted"/>
<protein>
    <recommendedName>
        <fullName evidence="4">Tail assembly chaperone</fullName>
    </recommendedName>
</protein>
<dbReference type="RefSeq" id="WP_023311701.1">
    <property type="nucleotide sequence ID" value="NZ_KI535549.1"/>
</dbReference>
<dbReference type="Proteomes" id="UP000017391">
    <property type="component" value="Unassembled WGS sequence"/>
</dbReference>
<feature type="compositionally biased region" description="Basic residues" evidence="1">
    <location>
        <begin position="163"/>
        <end position="174"/>
    </location>
</feature>
<accession>A0ABC9U472</accession>